<accession>A0A238JB94</accession>
<organism evidence="1 2">
    <name type="scientific">Pelagimonas phthalicica</name>
    <dbReference type="NCBI Taxonomy" id="1037362"/>
    <lineage>
        <taxon>Bacteria</taxon>
        <taxon>Pseudomonadati</taxon>
        <taxon>Pseudomonadota</taxon>
        <taxon>Alphaproteobacteria</taxon>
        <taxon>Rhodobacterales</taxon>
        <taxon>Roseobacteraceae</taxon>
        <taxon>Pelagimonas</taxon>
    </lineage>
</organism>
<keyword evidence="2" id="KW-1185">Reference proteome</keyword>
<gene>
    <name evidence="1" type="ORF">TRP8649_01794</name>
</gene>
<sequence>MNKPLSSRGLRTAVAHEQPFRLTRCTDCPQSGTPCRAGLEMLFRLQKGMAAAGQAVGEGFQMSGEMVLEGCAHPCRMMYFAEKGGCYLVGHIAEDMEEAEALALAKGQGAGQEAMVMALEQVAQPLQ</sequence>
<dbReference type="EMBL" id="FXXP01000001">
    <property type="protein sequence ID" value="SMX27685.1"/>
    <property type="molecule type" value="Genomic_DNA"/>
</dbReference>
<proteinExistence type="predicted"/>
<evidence type="ECO:0000313" key="2">
    <source>
        <dbReference type="Proteomes" id="UP000225972"/>
    </source>
</evidence>
<name>A0A238JB94_9RHOB</name>
<dbReference type="Proteomes" id="UP000225972">
    <property type="component" value="Unassembled WGS sequence"/>
</dbReference>
<evidence type="ECO:0000313" key="1">
    <source>
        <dbReference type="EMBL" id="SMX27685.1"/>
    </source>
</evidence>
<dbReference type="RefSeq" id="WP_166652641.1">
    <property type="nucleotide sequence ID" value="NZ_FXXP01000001.1"/>
</dbReference>
<reference evidence="2" key="1">
    <citation type="submission" date="2017-05" db="EMBL/GenBank/DDBJ databases">
        <authorList>
            <person name="Rodrigo-Torres L."/>
            <person name="Arahal R. D."/>
            <person name="Lucena T."/>
        </authorList>
    </citation>
    <scope>NUCLEOTIDE SEQUENCE [LARGE SCALE GENOMIC DNA]</scope>
    <source>
        <strain evidence="2">CECT 8649</strain>
    </source>
</reference>
<protein>
    <submittedName>
        <fullName evidence="1">Uncharacterized protein</fullName>
    </submittedName>
</protein>
<dbReference type="AlphaFoldDB" id="A0A238JB94"/>